<keyword evidence="3" id="KW-0274">FAD</keyword>
<dbReference type="InterPro" id="IPR016169">
    <property type="entry name" value="FAD-bd_PCMH_sub2"/>
</dbReference>
<dbReference type="Pfam" id="PF01565">
    <property type="entry name" value="FAD_binding_4"/>
    <property type="match status" value="1"/>
</dbReference>
<evidence type="ECO:0000256" key="1">
    <source>
        <dbReference type="ARBA" id="ARBA00005466"/>
    </source>
</evidence>
<dbReference type="Proteomes" id="UP001391051">
    <property type="component" value="Unassembled WGS sequence"/>
</dbReference>
<comment type="similarity">
    <text evidence="1">Belongs to the oxygen-dependent FAD-linked oxidoreductase family.</text>
</comment>
<dbReference type="PANTHER" id="PTHR42973:SF53">
    <property type="entry name" value="FAD-BINDING PCMH-TYPE DOMAIN-CONTAINING PROTEIN-RELATED"/>
    <property type="match status" value="1"/>
</dbReference>
<keyword evidence="5" id="KW-0732">Signal</keyword>
<dbReference type="InterPro" id="IPR006094">
    <property type="entry name" value="Oxid_FAD_bind_N"/>
</dbReference>
<dbReference type="GeneID" id="92074425"/>
<feature type="signal peptide" evidence="5">
    <location>
        <begin position="1"/>
        <end position="21"/>
    </location>
</feature>
<comment type="caution">
    <text evidence="7">The sequence shown here is derived from an EMBL/GenBank/DDBJ whole genome shotgun (WGS) entry which is preliminary data.</text>
</comment>
<dbReference type="RefSeq" id="XP_066701225.1">
    <property type="nucleotide sequence ID" value="XM_066841363.1"/>
</dbReference>
<protein>
    <recommendedName>
        <fullName evidence="6">FAD-binding PCMH-type domain-containing protein</fullName>
    </recommendedName>
</protein>
<keyword evidence="4" id="KW-0560">Oxidoreductase</keyword>
<evidence type="ECO:0000313" key="8">
    <source>
        <dbReference type="Proteomes" id="UP001391051"/>
    </source>
</evidence>
<evidence type="ECO:0000256" key="4">
    <source>
        <dbReference type="ARBA" id="ARBA00023002"/>
    </source>
</evidence>
<evidence type="ECO:0000313" key="7">
    <source>
        <dbReference type="EMBL" id="KAK7955919.1"/>
    </source>
</evidence>
<feature type="domain" description="FAD-binding PCMH-type" evidence="6">
    <location>
        <begin position="90"/>
        <end position="261"/>
    </location>
</feature>
<dbReference type="InterPro" id="IPR036318">
    <property type="entry name" value="FAD-bd_PCMH-like_sf"/>
</dbReference>
<evidence type="ECO:0000256" key="5">
    <source>
        <dbReference type="SAM" id="SignalP"/>
    </source>
</evidence>
<dbReference type="PANTHER" id="PTHR42973">
    <property type="entry name" value="BINDING OXIDOREDUCTASE, PUTATIVE (AFU_ORTHOLOGUE AFUA_1G17690)-RELATED"/>
    <property type="match status" value="1"/>
</dbReference>
<sequence length="534" mass="56234">MFGSNLLPSVLTALALGGASAHAAAASPPPPPARAAPAACHKEACPAAMVRLLAKASGCEALNATIPEKTFFPGSAVYEFENQNFWSNTELKKPACVFRPINPTDVSCGVLAGQKTQSPFAVRGGGHMGIPGANNIDNGVLMVMSNLTTLELNADKSELSVGPAYRWGDVYSFLEPHSLAVAGGRLSPVGVPGLLLAGGVNFHGNQHGWAADNVLEYEVVLADGSVAKATATENPDLFWALKGGSSNFGIVTQFKLRTFASTKVWAGTYTVSGEHLDEFFEAIAHFAATNTDAKSHLVPMTVAASPNTTVASVILFYDSDTVSNPECFKKFLAIPSVSNTCDFKTLSAFAVENGGLVVDHINDLFIAGTTVGKDQASLLKGVQITNDVFFAALPELYAAVPPANLSLVSIDWQPITSLWTAGSAKSNPGGNALGVDTASKGAYLAWAEVVEWIGSEYDDAVFAWAEKTTDAINAATKAAGLYDAFNYMGDAAGFQEIYQGYGAANEARLREVSRKYDPERVFQKLLPGGFKIGN</sequence>
<proteinExistence type="inferred from homology"/>
<dbReference type="InterPro" id="IPR016166">
    <property type="entry name" value="FAD-bd_PCMH"/>
</dbReference>
<evidence type="ECO:0000256" key="2">
    <source>
        <dbReference type="ARBA" id="ARBA00022630"/>
    </source>
</evidence>
<keyword evidence="8" id="KW-1185">Reference proteome</keyword>
<name>A0ABR1QH37_9PEZI</name>
<dbReference type="SUPFAM" id="SSF56176">
    <property type="entry name" value="FAD-binding/transporter-associated domain-like"/>
    <property type="match status" value="1"/>
</dbReference>
<dbReference type="PROSITE" id="PS51387">
    <property type="entry name" value="FAD_PCMH"/>
    <property type="match status" value="1"/>
</dbReference>
<dbReference type="EMBL" id="JAQQWE010000004">
    <property type="protein sequence ID" value="KAK7955919.1"/>
    <property type="molecule type" value="Genomic_DNA"/>
</dbReference>
<gene>
    <name evidence="7" type="ORF">PG986_005141</name>
</gene>
<evidence type="ECO:0000259" key="6">
    <source>
        <dbReference type="PROSITE" id="PS51387"/>
    </source>
</evidence>
<feature type="chain" id="PRO_5046189655" description="FAD-binding PCMH-type domain-containing protein" evidence="5">
    <location>
        <begin position="22"/>
        <end position="534"/>
    </location>
</feature>
<evidence type="ECO:0000256" key="3">
    <source>
        <dbReference type="ARBA" id="ARBA00022827"/>
    </source>
</evidence>
<keyword evidence="2" id="KW-0285">Flavoprotein</keyword>
<organism evidence="7 8">
    <name type="scientific">Apiospora aurea</name>
    <dbReference type="NCBI Taxonomy" id="335848"/>
    <lineage>
        <taxon>Eukaryota</taxon>
        <taxon>Fungi</taxon>
        <taxon>Dikarya</taxon>
        <taxon>Ascomycota</taxon>
        <taxon>Pezizomycotina</taxon>
        <taxon>Sordariomycetes</taxon>
        <taxon>Xylariomycetidae</taxon>
        <taxon>Amphisphaeriales</taxon>
        <taxon>Apiosporaceae</taxon>
        <taxon>Apiospora</taxon>
    </lineage>
</organism>
<dbReference type="InterPro" id="IPR050416">
    <property type="entry name" value="FAD-linked_Oxidoreductase"/>
</dbReference>
<dbReference type="Gene3D" id="3.30.465.10">
    <property type="match status" value="1"/>
</dbReference>
<reference evidence="7 8" key="1">
    <citation type="submission" date="2023-01" db="EMBL/GenBank/DDBJ databases">
        <title>Analysis of 21 Apiospora genomes using comparative genomics revels a genus with tremendous synthesis potential of carbohydrate active enzymes and secondary metabolites.</title>
        <authorList>
            <person name="Sorensen T."/>
        </authorList>
    </citation>
    <scope>NUCLEOTIDE SEQUENCE [LARGE SCALE GENOMIC DNA]</scope>
    <source>
        <strain evidence="7 8">CBS 24483</strain>
    </source>
</reference>
<accession>A0ABR1QH37</accession>